<dbReference type="PANTHER" id="PTHR44858:SF1">
    <property type="entry name" value="UDP-N-ACETYLGLUCOSAMINE--PEPTIDE N-ACETYLGLUCOSAMINYLTRANSFERASE SPINDLY-RELATED"/>
    <property type="match status" value="1"/>
</dbReference>
<evidence type="ECO:0000256" key="3">
    <source>
        <dbReference type="PROSITE-ProRule" id="PRU00339"/>
    </source>
</evidence>
<proteinExistence type="predicted"/>
<dbReference type="Pfam" id="PF13432">
    <property type="entry name" value="TPR_16"/>
    <property type="match status" value="1"/>
</dbReference>
<evidence type="ECO:0008006" key="6">
    <source>
        <dbReference type="Google" id="ProtNLM"/>
    </source>
</evidence>
<gene>
    <name evidence="4" type="ORF">BB558_005609</name>
</gene>
<organism evidence="4 5">
    <name type="scientific">Smittium angustum</name>
    <dbReference type="NCBI Taxonomy" id="133377"/>
    <lineage>
        <taxon>Eukaryota</taxon>
        <taxon>Fungi</taxon>
        <taxon>Fungi incertae sedis</taxon>
        <taxon>Zoopagomycota</taxon>
        <taxon>Kickxellomycotina</taxon>
        <taxon>Harpellomycetes</taxon>
        <taxon>Harpellales</taxon>
        <taxon>Legeriomycetaceae</taxon>
        <taxon>Smittium</taxon>
    </lineage>
</organism>
<dbReference type="PANTHER" id="PTHR44858">
    <property type="entry name" value="TETRATRICOPEPTIDE REPEAT PROTEIN 6"/>
    <property type="match status" value="1"/>
</dbReference>
<dbReference type="EMBL" id="MBFU01000555">
    <property type="protein sequence ID" value="PVZ98376.1"/>
    <property type="molecule type" value="Genomic_DNA"/>
</dbReference>
<evidence type="ECO:0000256" key="1">
    <source>
        <dbReference type="ARBA" id="ARBA00022737"/>
    </source>
</evidence>
<protein>
    <recommendedName>
        <fullName evidence="6">MalT-like TPR region domain-containing protein</fullName>
    </recommendedName>
</protein>
<dbReference type="SMART" id="SM00028">
    <property type="entry name" value="TPR"/>
    <property type="match status" value="3"/>
</dbReference>
<dbReference type="AlphaFoldDB" id="A0A2U1IZY8"/>
<sequence length="204" mass="23046">MSFRRIFSKRILPQKNRFILNRPLASLHPWYINIRNDSTIGGIDEIQFKHKIEQYEMKATEKLRNGEASEALELYLKANSLQPNATLLYNIGVCKYQLGQIDEALSTWEKSLEVMPMVADVHVNMANVYFLHKKSADKAIKHLGIASSLSPNDGEISYNYGCILDASGNLEEALVQYKSALENGISKAEVNIRNIMIKLSAKKA</sequence>
<accession>A0A2U1IZY8</accession>
<dbReference type="Pfam" id="PF13181">
    <property type="entry name" value="TPR_8"/>
    <property type="match status" value="1"/>
</dbReference>
<keyword evidence="5" id="KW-1185">Reference proteome</keyword>
<keyword evidence="1" id="KW-0677">Repeat</keyword>
<evidence type="ECO:0000313" key="5">
    <source>
        <dbReference type="Proteomes" id="UP000245591"/>
    </source>
</evidence>
<feature type="repeat" description="TPR" evidence="3">
    <location>
        <begin position="85"/>
        <end position="118"/>
    </location>
</feature>
<dbReference type="Proteomes" id="UP000245591">
    <property type="component" value="Unassembled WGS sequence"/>
</dbReference>
<comment type="caution">
    <text evidence="4">The sequence shown here is derived from an EMBL/GenBank/DDBJ whole genome shotgun (WGS) entry which is preliminary data.</text>
</comment>
<evidence type="ECO:0000256" key="2">
    <source>
        <dbReference type="ARBA" id="ARBA00022803"/>
    </source>
</evidence>
<evidence type="ECO:0000313" key="4">
    <source>
        <dbReference type="EMBL" id="PVZ98376.1"/>
    </source>
</evidence>
<dbReference type="InterPro" id="IPR011990">
    <property type="entry name" value="TPR-like_helical_dom_sf"/>
</dbReference>
<dbReference type="InterPro" id="IPR019734">
    <property type="entry name" value="TPR_rpt"/>
</dbReference>
<dbReference type="SUPFAM" id="SSF48452">
    <property type="entry name" value="TPR-like"/>
    <property type="match status" value="1"/>
</dbReference>
<keyword evidence="2 3" id="KW-0802">TPR repeat</keyword>
<dbReference type="InterPro" id="IPR050498">
    <property type="entry name" value="Ycf3"/>
</dbReference>
<reference evidence="4 5" key="1">
    <citation type="journal article" date="2018" name="MBio">
        <title>Comparative Genomics Reveals the Core Gene Toolbox for the Fungus-Insect Symbiosis.</title>
        <authorList>
            <person name="Wang Y."/>
            <person name="Stata M."/>
            <person name="Wang W."/>
            <person name="Stajich J.E."/>
            <person name="White M.M."/>
            <person name="Moncalvo J.M."/>
        </authorList>
    </citation>
    <scope>NUCLEOTIDE SEQUENCE [LARGE SCALE GENOMIC DNA]</scope>
    <source>
        <strain evidence="4 5">AUS-126-30</strain>
    </source>
</reference>
<dbReference type="PROSITE" id="PS50293">
    <property type="entry name" value="TPR_REGION"/>
    <property type="match status" value="1"/>
</dbReference>
<dbReference type="Gene3D" id="1.25.40.10">
    <property type="entry name" value="Tetratricopeptide repeat domain"/>
    <property type="match status" value="1"/>
</dbReference>
<name>A0A2U1IZY8_SMIAN</name>
<dbReference type="PROSITE" id="PS50005">
    <property type="entry name" value="TPR"/>
    <property type="match status" value="1"/>
</dbReference>